<feature type="region of interest" description="Disordered" evidence="7">
    <location>
        <begin position="239"/>
        <end position="263"/>
    </location>
</feature>
<dbReference type="PANTHER" id="PTHR14649">
    <property type="entry name" value="ZINC FINGER C2HC DOMAIN-CONTAINING PROTEIN 1C"/>
    <property type="match status" value="1"/>
</dbReference>
<evidence type="ECO:0000313" key="10">
    <source>
        <dbReference type="RefSeq" id="XP_026520051.1"/>
    </source>
</evidence>
<dbReference type="InterPro" id="IPR049899">
    <property type="entry name" value="Znf_C2HC_C3H"/>
</dbReference>
<evidence type="ECO:0000256" key="1">
    <source>
        <dbReference type="ARBA" id="ARBA00010843"/>
    </source>
</evidence>
<feature type="compositionally biased region" description="Basic and acidic residues" evidence="7">
    <location>
        <begin position="239"/>
        <end position="257"/>
    </location>
</feature>
<evidence type="ECO:0000256" key="6">
    <source>
        <dbReference type="PROSITE-ProRule" id="PRU01371"/>
    </source>
</evidence>
<evidence type="ECO:0000256" key="5">
    <source>
        <dbReference type="ARBA" id="ARBA00023054"/>
    </source>
</evidence>
<dbReference type="KEGG" id="nss:113409939"/>
<feature type="region of interest" description="Disordered" evidence="7">
    <location>
        <begin position="424"/>
        <end position="453"/>
    </location>
</feature>
<dbReference type="PANTHER" id="PTHR14649:SF1">
    <property type="entry name" value="ZINC FINGER C2HC DOMAIN-CONTAINING PROTEIN 1C"/>
    <property type="match status" value="1"/>
</dbReference>
<keyword evidence="5" id="KW-0175">Coiled coil</keyword>
<organism evidence="9 10">
    <name type="scientific">Notechis scutatus</name>
    <name type="common">mainland tiger snake</name>
    <dbReference type="NCBI Taxonomy" id="8663"/>
    <lineage>
        <taxon>Eukaryota</taxon>
        <taxon>Metazoa</taxon>
        <taxon>Chordata</taxon>
        <taxon>Craniata</taxon>
        <taxon>Vertebrata</taxon>
        <taxon>Euteleostomi</taxon>
        <taxon>Lepidosauria</taxon>
        <taxon>Squamata</taxon>
        <taxon>Bifurcata</taxon>
        <taxon>Unidentata</taxon>
        <taxon>Episquamata</taxon>
        <taxon>Toxicofera</taxon>
        <taxon>Serpentes</taxon>
        <taxon>Colubroidea</taxon>
        <taxon>Elapidae</taxon>
        <taxon>Hydrophiinae</taxon>
        <taxon>Notechis</taxon>
    </lineage>
</organism>
<reference evidence="10" key="1">
    <citation type="submission" date="2025-08" db="UniProtKB">
        <authorList>
            <consortium name="RefSeq"/>
        </authorList>
    </citation>
    <scope>IDENTIFICATION</scope>
</reference>
<dbReference type="AlphaFoldDB" id="A0A6J1TNX8"/>
<name>A0A6J1TNX8_9SAUR</name>
<evidence type="ECO:0000256" key="7">
    <source>
        <dbReference type="SAM" id="MobiDB-lite"/>
    </source>
</evidence>
<keyword evidence="2" id="KW-0479">Metal-binding</keyword>
<dbReference type="CTD" id="79696"/>
<keyword evidence="9" id="KW-1185">Reference proteome</keyword>
<dbReference type="GO" id="GO:0008270">
    <property type="term" value="F:zinc ion binding"/>
    <property type="evidence" value="ECO:0007669"/>
    <property type="project" value="UniProtKB-KW"/>
</dbReference>
<evidence type="ECO:0000259" key="8">
    <source>
        <dbReference type="PROSITE" id="PS52027"/>
    </source>
</evidence>
<feature type="compositionally biased region" description="Polar residues" evidence="7">
    <location>
        <begin position="424"/>
        <end position="449"/>
    </location>
</feature>
<sequence length="528" mass="59573">MAQLQLAVCSHMDPIASNSSLPATSQERRHPEVLKEQSQLEHLRNNIQQQLVCCKEKKLKDLHVHKERSSSCTRPAENSQLGLEKASFYSAGPHNWCFKGQASTVPSHWRMKRREGVDRAYPLKPVFPPKSENGSLPSSWQVGNAPATEIPSCGISSEKTKVSHAVKAQPVGVHTPFSVQQSNRTTSHSQRAESGYIQKLEAAGRSLEEEIQRKETLLREKLRKTEEELRKIQWKRQQTKAEARRDQGGLRMPEKKMSAISQDCNSKSIAQCDDDDDKKMLVPETVIASIGTVLLPQTLHMERLKKQRLIASNNKIRDNFSNISSTHSLKPASVSNQSCSPTATPIGHAESVAAEPSYIEVQNDIEDWGECNFCGRRLYCSRLEKHMNICRKNHGSKRKVFDSSKARAKGTELETYHLLKGSYISQRKTSSPSPDTPKQSNATSKQSNWRQKHDSFIKTLRRAREVQRIISKGGKASDLPPAPAMENPDYKLCPYCTRQFAPKVAERHIPKCKNIKNRPPPPQQKKHC</sequence>
<feature type="domain" description="C2HC/C3H-type" evidence="8">
    <location>
        <begin position="489"/>
        <end position="518"/>
    </location>
</feature>
<evidence type="ECO:0000313" key="9">
    <source>
        <dbReference type="Proteomes" id="UP000504612"/>
    </source>
</evidence>
<proteinExistence type="inferred from homology"/>
<evidence type="ECO:0000256" key="3">
    <source>
        <dbReference type="ARBA" id="ARBA00022771"/>
    </source>
</evidence>
<dbReference type="GeneID" id="113409939"/>
<gene>
    <name evidence="10" type="primary">ZC2HC1C</name>
</gene>
<evidence type="ECO:0000256" key="4">
    <source>
        <dbReference type="ARBA" id="ARBA00022833"/>
    </source>
</evidence>
<keyword evidence="3 6" id="KW-0863">Zinc-finger</keyword>
<comment type="similarity">
    <text evidence="1">Belongs to the ZC2HC1 family.</text>
</comment>
<dbReference type="InterPro" id="IPR026104">
    <property type="entry name" value="ZNF_C2HC_dom_1C"/>
</dbReference>
<keyword evidence="4" id="KW-0862">Zinc</keyword>
<dbReference type="PROSITE" id="PS52027">
    <property type="entry name" value="ZF_C2HC_C3H"/>
    <property type="match status" value="1"/>
</dbReference>
<accession>A0A6J1TNX8</accession>
<dbReference type="RefSeq" id="XP_026520051.1">
    <property type="nucleotide sequence ID" value="XM_026664266.1"/>
</dbReference>
<protein>
    <submittedName>
        <fullName evidence="10">Zinc finger C2HC domain-containing protein 1C</fullName>
    </submittedName>
</protein>
<dbReference type="Proteomes" id="UP000504612">
    <property type="component" value="Unplaced"/>
</dbReference>
<dbReference type="Pfam" id="PF13913">
    <property type="entry name" value="zf-C2HC_2"/>
    <property type="match status" value="2"/>
</dbReference>
<evidence type="ECO:0000256" key="2">
    <source>
        <dbReference type="ARBA" id="ARBA00022723"/>
    </source>
</evidence>